<evidence type="ECO:0000313" key="3">
    <source>
        <dbReference type="EMBL" id="TXK57180.1"/>
    </source>
</evidence>
<dbReference type="RefSeq" id="WP_131937412.1">
    <property type="nucleotide sequence ID" value="NZ_JANKHQ010000004.1"/>
</dbReference>
<gene>
    <name evidence="3" type="ORF">FVD16_05290</name>
</gene>
<name>A0ABY3L1P8_9BACT</name>
<feature type="domain" description="Urease accessory protein UreH-like transmembrane" evidence="2">
    <location>
        <begin position="7"/>
        <end position="208"/>
    </location>
</feature>
<dbReference type="InterPro" id="IPR039447">
    <property type="entry name" value="UreH-like_TM_dom"/>
</dbReference>
<dbReference type="PANTHER" id="PTHR42208">
    <property type="entry name" value="HEAVY METAL TRANSPORTER-RELATED"/>
    <property type="match status" value="1"/>
</dbReference>
<protein>
    <submittedName>
        <fullName evidence="3">Sulfite exporter TauE/SafE family protein</fullName>
    </submittedName>
</protein>
<feature type="transmembrane region" description="Helical" evidence="1">
    <location>
        <begin position="6"/>
        <end position="31"/>
    </location>
</feature>
<evidence type="ECO:0000259" key="2">
    <source>
        <dbReference type="Pfam" id="PF13386"/>
    </source>
</evidence>
<feature type="transmembrane region" description="Helical" evidence="1">
    <location>
        <begin position="161"/>
        <end position="183"/>
    </location>
</feature>
<feature type="transmembrane region" description="Helical" evidence="1">
    <location>
        <begin position="129"/>
        <end position="149"/>
    </location>
</feature>
<feature type="transmembrane region" description="Helical" evidence="1">
    <location>
        <begin position="52"/>
        <end position="71"/>
    </location>
</feature>
<keyword evidence="4" id="KW-1185">Reference proteome</keyword>
<feature type="transmembrane region" description="Helical" evidence="1">
    <location>
        <begin position="77"/>
        <end position="96"/>
    </location>
</feature>
<comment type="caution">
    <text evidence="3">The sequence shown here is derived from an EMBL/GenBank/DDBJ whole genome shotgun (WGS) entry which is preliminary data.</text>
</comment>
<keyword evidence="1" id="KW-0812">Transmembrane</keyword>
<reference evidence="3 4" key="1">
    <citation type="submission" date="2019-08" db="EMBL/GenBank/DDBJ databases">
        <title>Rapid identification of Enteric Bacteria from Whole Genome Sequences (WGS) using Average Nucleotide Identity (ANI).</title>
        <authorList>
            <person name="Lane C."/>
        </authorList>
    </citation>
    <scope>NUCLEOTIDE SEQUENCE [LARGE SCALE GENOMIC DNA]</scope>
    <source>
        <strain evidence="3 4">D4984</strain>
    </source>
</reference>
<dbReference type="EMBL" id="VRMA01000043">
    <property type="protein sequence ID" value="TXK57180.1"/>
    <property type="molecule type" value="Genomic_DNA"/>
</dbReference>
<organism evidence="3 4">
    <name type="scientific">Campylobacter helveticus</name>
    <dbReference type="NCBI Taxonomy" id="28898"/>
    <lineage>
        <taxon>Bacteria</taxon>
        <taxon>Pseudomonadati</taxon>
        <taxon>Campylobacterota</taxon>
        <taxon>Epsilonproteobacteria</taxon>
        <taxon>Campylobacterales</taxon>
        <taxon>Campylobacteraceae</taxon>
        <taxon>Campylobacter</taxon>
    </lineage>
</organism>
<feature type="transmembrane region" description="Helical" evidence="1">
    <location>
        <begin position="190"/>
        <end position="211"/>
    </location>
</feature>
<evidence type="ECO:0000256" key="1">
    <source>
        <dbReference type="SAM" id="Phobius"/>
    </source>
</evidence>
<dbReference type="Proteomes" id="UP000321317">
    <property type="component" value="Unassembled WGS sequence"/>
</dbReference>
<dbReference type="PANTHER" id="PTHR42208:SF1">
    <property type="entry name" value="HEAVY METAL TRANSPORTER"/>
    <property type="match status" value="1"/>
</dbReference>
<proteinExistence type="predicted"/>
<keyword evidence="1" id="KW-1133">Transmembrane helix</keyword>
<accession>A0ABY3L1P8</accession>
<evidence type="ECO:0000313" key="4">
    <source>
        <dbReference type="Proteomes" id="UP000321317"/>
    </source>
</evidence>
<sequence>MSEIFAIISIAFLSSFSHCYAMCGGFNLAFLKLSSKAKNPFFLNLLYHLSRIFAYVLLGILCGVFGVLLGFNAKIQSLTFFILGIFMGILGLALLFRGQILNFLEKNILWELFFSKLTRKAMHFKGVKGAVILGFCNGFVPCGLVYFFLANALSQSNITKAAFIMLIFGISTLPSLLFFTYFSTFLKERLNYFFSIFASLLMIGYGIYLSFMGFKGFI</sequence>
<dbReference type="Pfam" id="PF13386">
    <property type="entry name" value="DsbD_2"/>
    <property type="match status" value="1"/>
</dbReference>
<keyword evidence="1" id="KW-0472">Membrane</keyword>